<gene>
    <name evidence="1" type="ORF">CLMAG_19110</name>
</gene>
<protein>
    <recommendedName>
        <fullName evidence="3">GDYXXLXY protein</fullName>
    </recommendedName>
</protein>
<keyword evidence="2" id="KW-1185">Reference proteome</keyword>
<comment type="caution">
    <text evidence="1">The sequence shown here is derived from an EMBL/GenBank/DDBJ whole genome shotgun (WGS) entry which is preliminary data.</text>
</comment>
<dbReference type="Pfam" id="PF14345">
    <property type="entry name" value="GDYXXLXY"/>
    <property type="match status" value="1"/>
</dbReference>
<organism evidence="1 2">
    <name type="scientific">Clostridium magnum DSM 2767</name>
    <dbReference type="NCBI Taxonomy" id="1121326"/>
    <lineage>
        <taxon>Bacteria</taxon>
        <taxon>Bacillati</taxon>
        <taxon>Bacillota</taxon>
        <taxon>Clostridia</taxon>
        <taxon>Eubacteriales</taxon>
        <taxon>Clostridiaceae</taxon>
        <taxon>Clostridium</taxon>
    </lineage>
</organism>
<evidence type="ECO:0000313" key="1">
    <source>
        <dbReference type="EMBL" id="KZL92105.1"/>
    </source>
</evidence>
<sequence>MKISFKTKLLLCMLIPVVILLSMTITPLLTLYKGTEVYIKANAYSSSDSFRGKNLSIEYSINHLDRSKFITEILNKEYKNYNPMNGYAVLKKNGNFYDVDYITLKKPTSGLYLKCFFTLYQEEEPNDKIDPRVYVNYNLDKYFSSEKEGLTPTHEFKYESEMTWNYLAKIKIYKGYALLHDVILKK</sequence>
<dbReference type="Proteomes" id="UP000076603">
    <property type="component" value="Unassembled WGS sequence"/>
</dbReference>
<proteinExistence type="predicted"/>
<dbReference type="STRING" id="1121326.CLMAG_19110"/>
<dbReference type="RefSeq" id="WP_066621359.1">
    <property type="nucleotide sequence ID" value="NZ_FQXL01000004.1"/>
</dbReference>
<accession>A0A161WK05</accession>
<dbReference type="OrthoDB" id="4868247at2"/>
<name>A0A161WK05_9CLOT</name>
<dbReference type="InterPro" id="IPR025833">
    <property type="entry name" value="GDYXXLXY"/>
</dbReference>
<dbReference type="PATRIC" id="fig|1121326.3.peg.1901"/>
<reference evidence="1 2" key="1">
    <citation type="submission" date="2016-04" db="EMBL/GenBank/DDBJ databases">
        <title>Genome sequence of Clostridium magnum DSM 2767.</title>
        <authorList>
            <person name="Poehlein A."/>
            <person name="Uhlig R."/>
            <person name="Fischer R."/>
            <person name="Bahl H."/>
            <person name="Daniel R."/>
        </authorList>
    </citation>
    <scope>NUCLEOTIDE SEQUENCE [LARGE SCALE GENOMIC DNA]</scope>
    <source>
        <strain evidence="1 2">DSM 2767</strain>
    </source>
</reference>
<evidence type="ECO:0008006" key="3">
    <source>
        <dbReference type="Google" id="ProtNLM"/>
    </source>
</evidence>
<evidence type="ECO:0000313" key="2">
    <source>
        <dbReference type="Proteomes" id="UP000076603"/>
    </source>
</evidence>
<dbReference type="AlphaFoldDB" id="A0A161WK05"/>
<dbReference type="EMBL" id="LWAE01000002">
    <property type="protein sequence ID" value="KZL92105.1"/>
    <property type="molecule type" value="Genomic_DNA"/>
</dbReference>